<dbReference type="InterPro" id="IPR036390">
    <property type="entry name" value="WH_DNA-bd_sf"/>
</dbReference>
<dbReference type="Pfam" id="PF12802">
    <property type="entry name" value="MarR_2"/>
    <property type="match status" value="1"/>
</dbReference>
<keyword evidence="1" id="KW-0805">Transcription regulation</keyword>
<gene>
    <name evidence="5" type="ORF">AERYTH_07720</name>
</gene>
<reference evidence="5 6" key="1">
    <citation type="journal article" date="1991" name="Int. J. Syst. Bacteriol.">
        <title>Description of the erythromycin-producing bacterium Arthrobacter sp. strain NRRL B-3381 as Aeromicrobium erythreum gen. nov., sp. nov.</title>
        <authorList>
            <person name="Miller E.S."/>
            <person name="Woese C.R."/>
            <person name="Brenner S."/>
        </authorList>
    </citation>
    <scope>NUCLEOTIDE SEQUENCE [LARGE SCALE GENOMIC DNA]</scope>
    <source>
        <strain evidence="5 6">AR18</strain>
    </source>
</reference>
<dbReference type="KEGG" id="aer:AERYTH_07720"/>
<dbReference type="EMBL" id="CP011502">
    <property type="protein sequence ID" value="ALX04589.1"/>
    <property type="molecule type" value="Genomic_DNA"/>
</dbReference>
<organism evidence="5 6">
    <name type="scientific">Aeromicrobium erythreum</name>
    <dbReference type="NCBI Taxonomy" id="2041"/>
    <lineage>
        <taxon>Bacteria</taxon>
        <taxon>Bacillati</taxon>
        <taxon>Actinomycetota</taxon>
        <taxon>Actinomycetes</taxon>
        <taxon>Propionibacteriales</taxon>
        <taxon>Nocardioidaceae</taxon>
        <taxon>Aeromicrobium</taxon>
    </lineage>
</organism>
<dbReference type="InterPro" id="IPR036388">
    <property type="entry name" value="WH-like_DNA-bd_sf"/>
</dbReference>
<sequence length="144" mass="14980">MTYDPRQPAYRLHTLVAALDAAADEMLRAAHGTSYARFLTLVTVQALGTPTQAELAAAQEVSAPAASRMVRTLSEAGLLTAARTPGTGNRSALTLTPAGERLVADGGALLEDAFGRLLEAGGVTVDQVRAVTDPLLQVLRPETA</sequence>
<dbReference type="PATRIC" id="fig|2041.4.peg.1619"/>
<keyword evidence="2" id="KW-0238">DNA-binding</keyword>
<feature type="domain" description="HTH marR-type" evidence="4">
    <location>
        <begin position="31"/>
        <end position="87"/>
    </location>
</feature>
<dbReference type="Gene3D" id="1.10.10.10">
    <property type="entry name" value="Winged helix-like DNA-binding domain superfamily/Winged helix DNA-binding domain"/>
    <property type="match status" value="1"/>
</dbReference>
<keyword evidence="3" id="KW-0804">Transcription</keyword>
<dbReference type="InterPro" id="IPR000835">
    <property type="entry name" value="HTH_MarR-typ"/>
</dbReference>
<dbReference type="AlphaFoldDB" id="A0A0U4CUZ5"/>
<evidence type="ECO:0000313" key="5">
    <source>
        <dbReference type="EMBL" id="ALX04589.1"/>
    </source>
</evidence>
<evidence type="ECO:0000256" key="1">
    <source>
        <dbReference type="ARBA" id="ARBA00023015"/>
    </source>
</evidence>
<dbReference type="InterPro" id="IPR039422">
    <property type="entry name" value="MarR/SlyA-like"/>
</dbReference>
<evidence type="ECO:0000259" key="4">
    <source>
        <dbReference type="Pfam" id="PF12802"/>
    </source>
</evidence>
<keyword evidence="6" id="KW-1185">Reference proteome</keyword>
<dbReference type="GO" id="GO:0003700">
    <property type="term" value="F:DNA-binding transcription factor activity"/>
    <property type="evidence" value="ECO:0007669"/>
    <property type="project" value="InterPro"/>
</dbReference>
<dbReference type="GO" id="GO:0006950">
    <property type="term" value="P:response to stress"/>
    <property type="evidence" value="ECO:0007669"/>
    <property type="project" value="TreeGrafter"/>
</dbReference>
<accession>A0A0U4CUZ5</accession>
<dbReference type="SUPFAM" id="SSF46785">
    <property type="entry name" value="Winged helix' DNA-binding domain"/>
    <property type="match status" value="1"/>
</dbReference>
<protein>
    <recommendedName>
        <fullName evidence="4">HTH marR-type domain-containing protein</fullName>
    </recommendedName>
</protein>
<evidence type="ECO:0000256" key="3">
    <source>
        <dbReference type="ARBA" id="ARBA00023163"/>
    </source>
</evidence>
<dbReference type="GO" id="GO:0003677">
    <property type="term" value="F:DNA binding"/>
    <property type="evidence" value="ECO:0007669"/>
    <property type="project" value="UniProtKB-KW"/>
</dbReference>
<dbReference type="RefSeq" id="WP_067856808.1">
    <property type="nucleotide sequence ID" value="NZ_CP011502.1"/>
</dbReference>
<dbReference type="STRING" id="2041.AERYTH_07720"/>
<name>A0A0U4CUZ5_9ACTN</name>
<dbReference type="PANTHER" id="PTHR33164">
    <property type="entry name" value="TRANSCRIPTIONAL REGULATOR, MARR FAMILY"/>
    <property type="match status" value="1"/>
</dbReference>
<dbReference type="Proteomes" id="UP000067689">
    <property type="component" value="Chromosome"/>
</dbReference>
<evidence type="ECO:0000313" key="6">
    <source>
        <dbReference type="Proteomes" id="UP000067689"/>
    </source>
</evidence>
<dbReference type="OrthoDB" id="3526267at2"/>
<dbReference type="PANTHER" id="PTHR33164:SF64">
    <property type="entry name" value="TRANSCRIPTIONAL REGULATOR SLYA"/>
    <property type="match status" value="1"/>
</dbReference>
<evidence type="ECO:0000256" key="2">
    <source>
        <dbReference type="ARBA" id="ARBA00023125"/>
    </source>
</evidence>
<proteinExistence type="predicted"/>